<comment type="caution">
    <text evidence="1">The sequence shown here is derived from an EMBL/GenBank/DDBJ whole genome shotgun (WGS) entry which is preliminary data.</text>
</comment>
<dbReference type="Proteomes" id="UP000585474">
    <property type="component" value="Unassembled WGS sequence"/>
</dbReference>
<evidence type="ECO:0000313" key="1">
    <source>
        <dbReference type="EMBL" id="GFZ14316.1"/>
    </source>
</evidence>
<accession>A0A7J0GU53</accession>
<dbReference type="EMBL" id="BJWL01000024">
    <property type="protein sequence ID" value="GFZ14316.1"/>
    <property type="molecule type" value="Genomic_DNA"/>
</dbReference>
<evidence type="ECO:0000313" key="2">
    <source>
        <dbReference type="Proteomes" id="UP000585474"/>
    </source>
</evidence>
<proteinExistence type="predicted"/>
<protein>
    <submittedName>
        <fullName evidence="1">Uncharacterized protein</fullName>
    </submittedName>
</protein>
<name>A0A7J0GU53_9ERIC</name>
<gene>
    <name evidence="1" type="ORF">Acr_24g0005060</name>
</gene>
<organism evidence="1 2">
    <name type="scientific">Actinidia rufa</name>
    <dbReference type="NCBI Taxonomy" id="165716"/>
    <lineage>
        <taxon>Eukaryota</taxon>
        <taxon>Viridiplantae</taxon>
        <taxon>Streptophyta</taxon>
        <taxon>Embryophyta</taxon>
        <taxon>Tracheophyta</taxon>
        <taxon>Spermatophyta</taxon>
        <taxon>Magnoliopsida</taxon>
        <taxon>eudicotyledons</taxon>
        <taxon>Gunneridae</taxon>
        <taxon>Pentapetalae</taxon>
        <taxon>asterids</taxon>
        <taxon>Ericales</taxon>
        <taxon>Actinidiaceae</taxon>
        <taxon>Actinidia</taxon>
    </lineage>
</organism>
<dbReference type="AlphaFoldDB" id="A0A7J0GU53"/>
<reference evidence="1 2" key="1">
    <citation type="submission" date="2019-07" db="EMBL/GenBank/DDBJ databases">
        <title>De Novo Assembly of kiwifruit Actinidia rufa.</title>
        <authorList>
            <person name="Sugita-Konishi S."/>
            <person name="Sato K."/>
            <person name="Mori E."/>
            <person name="Abe Y."/>
            <person name="Kisaki G."/>
            <person name="Hamano K."/>
            <person name="Suezawa K."/>
            <person name="Otani M."/>
            <person name="Fukuda T."/>
            <person name="Manabe T."/>
            <person name="Gomi K."/>
            <person name="Tabuchi M."/>
            <person name="Akimitsu K."/>
            <person name="Kataoka I."/>
        </authorList>
    </citation>
    <scope>NUCLEOTIDE SEQUENCE [LARGE SCALE GENOMIC DNA]</scope>
    <source>
        <strain evidence="2">cv. Fuchu</strain>
    </source>
</reference>
<keyword evidence="2" id="KW-1185">Reference proteome</keyword>
<sequence>MNVISHLYLQHAAATLSLEQSSPNLLMTGPPVPLTVQIVDHYSPAVITLDPEQSNPTLLITGSPAIPQVQMVDHSSTFQLTAARMTTEPEQSLGTVPMTVLAIPPTVQAVTHLAHIGHLRTCDPLQAPTKSSVTSSGSTQATELLTFRPWRISQTGNSAGVPPIHCSPSGGQLPINIINLPASDVLCKCSTLLKLESA</sequence>